<dbReference type="Proteomes" id="UP000008394">
    <property type="component" value="Chromosome"/>
</dbReference>
<dbReference type="InterPro" id="IPR025536">
    <property type="entry name" value="DUF4422"/>
</dbReference>
<accession>A0A806FX36</accession>
<evidence type="ECO:0000313" key="3">
    <source>
        <dbReference type="Proteomes" id="UP000008394"/>
    </source>
</evidence>
<keyword evidence="2" id="KW-0808">Transferase</keyword>
<gene>
    <name evidence="2" type="ORF">BALAC2494_01348</name>
</gene>
<feature type="domain" description="DUF4422" evidence="1">
    <location>
        <begin position="36"/>
        <end position="247"/>
    </location>
</feature>
<keyword evidence="2" id="KW-0328">Glycosyltransferase</keyword>
<evidence type="ECO:0000313" key="2">
    <source>
        <dbReference type="EMBL" id="AEK30852.1"/>
    </source>
</evidence>
<organism evidence="2 3">
    <name type="scientific">Bifidobacterium animalis subsp. lactis CNCM I-2494</name>
    <dbReference type="NCBI Taxonomy" id="1042403"/>
    <lineage>
        <taxon>Bacteria</taxon>
        <taxon>Bacillati</taxon>
        <taxon>Actinomycetota</taxon>
        <taxon>Actinomycetes</taxon>
        <taxon>Bifidobacteriales</taxon>
        <taxon>Bifidobacteriaceae</taxon>
        <taxon>Bifidobacterium</taxon>
    </lineage>
</organism>
<protein>
    <submittedName>
        <fullName evidence="2">Hexosyltransferase</fullName>
        <ecNumber evidence="2">2.4.1.-</ecNumber>
    </submittedName>
</protein>
<dbReference type="Pfam" id="PF14393">
    <property type="entry name" value="DUF4422"/>
    <property type="match status" value="1"/>
</dbReference>
<dbReference type="AlphaFoldDB" id="A0A806FX36"/>
<sequence length="281" mass="32731">MIADSVSSAIAMVRGLPPNLMAGRSDKVSVSSETIMYIVSHKDFDAPQLPGYVPILAGAVKNHASIEVKDNTGDNISAKNPGFCELTAQYWVWKNRDDRDANIGFVHYRRYFYIDHRKAQIVPAEQFSRDLEQYDVVLPEPWVLRKTIGDQFAQFHNLDDLEVVRSIMQEQCPEYVPALDELLKSHSLHAYNMFVMSGERFDAYMTWLFRILDEAERRIDVSKYDAYNQRLFGFLSERLLNVWVNARKLRVKEYPVYMPEQSARKENLRTRVKSLLFEHKL</sequence>
<evidence type="ECO:0000259" key="1">
    <source>
        <dbReference type="Pfam" id="PF14393"/>
    </source>
</evidence>
<proteinExistence type="predicted"/>
<dbReference type="GO" id="GO:0016757">
    <property type="term" value="F:glycosyltransferase activity"/>
    <property type="evidence" value="ECO:0007669"/>
    <property type="project" value="UniProtKB-KW"/>
</dbReference>
<name>A0A806FX36_BIFAN</name>
<dbReference type="EC" id="2.4.1.-" evidence="2"/>
<dbReference type="EMBL" id="CP002915">
    <property type="protein sequence ID" value="AEK30852.1"/>
    <property type="molecule type" value="Genomic_DNA"/>
</dbReference>
<reference evidence="2 3" key="1">
    <citation type="journal article" date="2011" name="J. Bacteriol.">
        <title>Genome Sequence of the Probiotic Strain Bifidobacterium animalis subsp. lactis CNCM I-2494.</title>
        <authorList>
            <person name="Chervaux C."/>
            <person name="Grimaldi C."/>
            <person name="Bolotin A."/>
            <person name="Quinquis B."/>
            <person name="Legrain-Raspaud S."/>
            <person name="van Hylckama Vlieg J.E."/>
            <person name="Denariaz G."/>
            <person name="Smokvina T."/>
        </authorList>
    </citation>
    <scope>NUCLEOTIDE SEQUENCE [LARGE SCALE GENOMIC DNA]</scope>
    <source>
        <strain evidence="2 3">CNCM I-2494</strain>
    </source>
</reference>
<dbReference type="KEGG" id="bnm:BALAC2494_01348"/>